<dbReference type="InterPro" id="IPR012337">
    <property type="entry name" value="RNaseH-like_sf"/>
</dbReference>
<proteinExistence type="predicted"/>
<keyword evidence="3" id="KW-1185">Reference proteome</keyword>
<evidence type="ECO:0000313" key="2">
    <source>
        <dbReference type="EMBL" id="MBA0783004.1"/>
    </source>
</evidence>
<dbReference type="EMBL" id="JABEZW010000013">
    <property type="protein sequence ID" value="MBA0783004.1"/>
    <property type="molecule type" value="Genomic_DNA"/>
</dbReference>
<protein>
    <recommendedName>
        <fullName evidence="1">HAT C-terminal dimerisation domain-containing protein</fullName>
    </recommendedName>
</protein>
<gene>
    <name evidence="2" type="ORF">Gotri_000803</name>
</gene>
<dbReference type="SUPFAM" id="SSF53098">
    <property type="entry name" value="Ribonuclease H-like"/>
    <property type="match status" value="1"/>
</dbReference>
<name>A0A7J9FDF9_9ROSI</name>
<dbReference type="Pfam" id="PF05699">
    <property type="entry name" value="Dimer_Tnp_hAT"/>
    <property type="match status" value="1"/>
</dbReference>
<dbReference type="GO" id="GO:0046983">
    <property type="term" value="F:protein dimerization activity"/>
    <property type="evidence" value="ECO:0007669"/>
    <property type="project" value="InterPro"/>
</dbReference>
<evidence type="ECO:0000259" key="1">
    <source>
        <dbReference type="Pfam" id="PF05699"/>
    </source>
</evidence>
<sequence length="98" mass="11432">MYSFMAGIFNVSDNDPIDSSLHQFNVYRIYFGGDCDEKPEFELNRKINVLDYWSKSSIQYSEFSFFSRHLLKIPILIVASETTFRMGKKVITSLRSSL</sequence>
<reference evidence="2 3" key="1">
    <citation type="journal article" date="2019" name="Genome Biol. Evol.">
        <title>Insights into the evolution of the New World diploid cottons (Gossypium, subgenus Houzingenia) based on genome sequencing.</title>
        <authorList>
            <person name="Grover C.E."/>
            <person name="Arick M.A. 2nd"/>
            <person name="Thrash A."/>
            <person name="Conover J.L."/>
            <person name="Sanders W.S."/>
            <person name="Peterson D.G."/>
            <person name="Frelichowski J.E."/>
            <person name="Scheffler J.A."/>
            <person name="Scheffler B.E."/>
            <person name="Wendel J.F."/>
        </authorList>
    </citation>
    <scope>NUCLEOTIDE SEQUENCE [LARGE SCALE GENOMIC DNA]</scope>
    <source>
        <strain evidence="2">8</strain>
        <tissue evidence="2">Leaf</tissue>
    </source>
</reference>
<evidence type="ECO:0000313" key="3">
    <source>
        <dbReference type="Proteomes" id="UP000593568"/>
    </source>
</evidence>
<accession>A0A7J9FDF9</accession>
<dbReference type="AlphaFoldDB" id="A0A7J9FDF9"/>
<comment type="caution">
    <text evidence="2">The sequence shown here is derived from an EMBL/GenBank/DDBJ whole genome shotgun (WGS) entry which is preliminary data.</text>
</comment>
<dbReference type="Proteomes" id="UP000593568">
    <property type="component" value="Unassembled WGS sequence"/>
</dbReference>
<feature type="domain" description="HAT C-terminal dimerisation" evidence="1">
    <location>
        <begin position="37"/>
        <end position="98"/>
    </location>
</feature>
<dbReference type="InterPro" id="IPR008906">
    <property type="entry name" value="HATC_C_dom"/>
</dbReference>
<organism evidence="2 3">
    <name type="scientific">Gossypium trilobum</name>
    <dbReference type="NCBI Taxonomy" id="34281"/>
    <lineage>
        <taxon>Eukaryota</taxon>
        <taxon>Viridiplantae</taxon>
        <taxon>Streptophyta</taxon>
        <taxon>Embryophyta</taxon>
        <taxon>Tracheophyta</taxon>
        <taxon>Spermatophyta</taxon>
        <taxon>Magnoliopsida</taxon>
        <taxon>eudicotyledons</taxon>
        <taxon>Gunneridae</taxon>
        <taxon>Pentapetalae</taxon>
        <taxon>rosids</taxon>
        <taxon>malvids</taxon>
        <taxon>Malvales</taxon>
        <taxon>Malvaceae</taxon>
        <taxon>Malvoideae</taxon>
        <taxon>Gossypium</taxon>
    </lineage>
</organism>